<evidence type="ECO:0008006" key="3">
    <source>
        <dbReference type="Google" id="ProtNLM"/>
    </source>
</evidence>
<dbReference type="EMBL" id="JAFKCV010000001">
    <property type="protein sequence ID" value="MBN7823937.1"/>
    <property type="molecule type" value="Genomic_DNA"/>
</dbReference>
<dbReference type="AlphaFoldDB" id="A0A939IPU7"/>
<name>A0A939IPU7_9ALTE</name>
<comment type="caution">
    <text evidence="1">The sequence shown here is derived from an EMBL/GenBank/DDBJ whole genome shotgun (WGS) entry which is preliminary data.</text>
</comment>
<accession>A0A939IPU7</accession>
<sequence>MSDWIDGYDSAYLKLKSYVYFGETDQGVFFEAGANSFVLRGAGLYPIVSKILQHMDNGQSIEQIKAHLPDKLKGLFSTLLRSLHDKNMLHALPGPDSDYVPGQHSLASELKLFAEDQLGSAAASEALGRWQHSRIMLVGQGMALKSCFKALLDSGIRTVDLFWDESVPSRVGRDEVESLIEPTQRAGFQVEIYSRDPTQQDVQAADAVLLVSDHCRTPLFKALQAQAGQQHKPCIVASVFSGRAMCLPEINSDSVGFAEAAYWAALRPEQADLSPAALSILGCIAAQRMLFCALKIDNQAWRHSVSLVSPYLDISTHPLVPVIGAGQMPPELPALSYPDQFQLPDDRELAEYEIYKIQLQPWFDPQLGCLELGNDDAIEQMPLFQFPVRICLPDRETQHVLGWGVNLAESGLMALSHALEVLLQASGYPDQPLVVAFDATQWERQAGARALAVNPEFSQSAPWTWLNPDSLTDAKSQMLLRLLRYRHQGEVKIQLIGLSKMDAYVAQISLGGQWIASASGSSYLEAVQEALGRSCSHFQIQKTGQPGYWKNRLPALEVSAGKKVESLEALLGNDAALPELAIEYVRVNPCGFPPGVYGGYARLKMGGVL</sequence>
<gene>
    <name evidence="1" type="ORF">J0A66_01750</name>
</gene>
<proteinExistence type="predicted"/>
<organism evidence="1 2">
    <name type="scientific">Bowmanella dokdonensis</name>
    <dbReference type="NCBI Taxonomy" id="751969"/>
    <lineage>
        <taxon>Bacteria</taxon>
        <taxon>Pseudomonadati</taxon>
        <taxon>Pseudomonadota</taxon>
        <taxon>Gammaproteobacteria</taxon>
        <taxon>Alteromonadales</taxon>
        <taxon>Alteromonadaceae</taxon>
        <taxon>Bowmanella</taxon>
    </lineage>
</organism>
<reference evidence="1" key="1">
    <citation type="submission" date="2021-03" db="EMBL/GenBank/DDBJ databases">
        <title>novel species isolated from a fishpond in China.</title>
        <authorList>
            <person name="Lu H."/>
            <person name="Cai Z."/>
        </authorList>
    </citation>
    <scope>NUCLEOTIDE SEQUENCE</scope>
    <source>
        <strain evidence="1">JCM 30855</strain>
    </source>
</reference>
<dbReference type="Proteomes" id="UP000664654">
    <property type="component" value="Unassembled WGS sequence"/>
</dbReference>
<dbReference type="RefSeq" id="WP_206572040.1">
    <property type="nucleotide sequence ID" value="NZ_JAFKCV010000001.1"/>
</dbReference>
<evidence type="ECO:0000313" key="2">
    <source>
        <dbReference type="Proteomes" id="UP000664654"/>
    </source>
</evidence>
<evidence type="ECO:0000313" key="1">
    <source>
        <dbReference type="EMBL" id="MBN7823937.1"/>
    </source>
</evidence>
<keyword evidence="2" id="KW-1185">Reference proteome</keyword>
<protein>
    <recommendedName>
        <fullName evidence="3">Thiazole-containing bacteriocin maturation protein</fullName>
    </recommendedName>
</protein>